<sequence>MHLQVEYFLVLAAALFCIGIYGLIVSRNTVRVLMSIELLLNAVNLNLMAFSNYLDGDGIKGQVFTVFVLTVAAAEAAVGLAILLAIYRNRYTVDMEQFNLLKW</sequence>
<gene>
    <name evidence="9" type="primary">nuoK</name>
    <name evidence="8" type="synonym">ndhE</name>
    <name evidence="9" type="ORF">ENR15_19125</name>
</gene>
<evidence type="ECO:0000256" key="7">
    <source>
        <dbReference type="ARBA" id="ARBA00023136"/>
    </source>
</evidence>
<dbReference type="InterPro" id="IPR001133">
    <property type="entry name" value="NADH_UbQ_OxRdtase_chain4L/K"/>
</dbReference>
<evidence type="ECO:0000313" key="9">
    <source>
        <dbReference type="EMBL" id="HGG02690.1"/>
    </source>
</evidence>
<dbReference type="AlphaFoldDB" id="A0A7C3VRC6"/>
<keyword evidence="8" id="KW-0521">NADP</keyword>
<dbReference type="EMBL" id="DSPX01000196">
    <property type="protein sequence ID" value="HGG02690.1"/>
    <property type="molecule type" value="Genomic_DNA"/>
</dbReference>
<evidence type="ECO:0000256" key="5">
    <source>
        <dbReference type="ARBA" id="ARBA00022719"/>
    </source>
</evidence>
<dbReference type="Pfam" id="PF00420">
    <property type="entry name" value="Oxidored_q2"/>
    <property type="match status" value="1"/>
</dbReference>
<dbReference type="GO" id="GO:0031676">
    <property type="term" value="C:plasma membrane-derived thylakoid membrane"/>
    <property type="evidence" value="ECO:0007669"/>
    <property type="project" value="UniProtKB-SubCell"/>
</dbReference>
<dbReference type="NCBIfam" id="NF004323">
    <property type="entry name" value="PRK05715.1-5"/>
    <property type="match status" value="1"/>
</dbReference>
<dbReference type="GO" id="GO:0042773">
    <property type="term" value="P:ATP synthesis coupled electron transport"/>
    <property type="evidence" value="ECO:0007669"/>
    <property type="project" value="InterPro"/>
</dbReference>
<comment type="subcellular location">
    <subcellularLocation>
        <location evidence="8">Cellular thylakoid membrane</location>
        <topology evidence="8">Multi-pass membrane protein</topology>
    </subcellularLocation>
    <subcellularLocation>
        <location evidence="1">Membrane</location>
        <topology evidence="1">Multi-pass membrane protein</topology>
    </subcellularLocation>
</comment>
<comment type="subunit">
    <text evidence="8">NDH-1 can be composed of about 15 different subunits; different subcomplexes with different compositions have been identified which probably have different functions.</text>
</comment>
<evidence type="ECO:0000256" key="4">
    <source>
        <dbReference type="ARBA" id="ARBA00022692"/>
    </source>
</evidence>
<accession>A0A7C3VRC6</accession>
<dbReference type="EC" id="7.1.1.-" evidence="8"/>
<keyword evidence="3 8" id="KW-0813">Transport</keyword>
<dbReference type="InterPro" id="IPR039428">
    <property type="entry name" value="NUOK/Mnh_C1-like"/>
</dbReference>
<keyword evidence="6 8" id="KW-1133">Transmembrane helix</keyword>
<dbReference type="NCBIfam" id="NF004322">
    <property type="entry name" value="PRK05715.1-4"/>
    <property type="match status" value="1"/>
</dbReference>
<feature type="transmembrane region" description="Helical" evidence="8">
    <location>
        <begin position="6"/>
        <end position="25"/>
    </location>
</feature>
<dbReference type="GO" id="GO:0019684">
    <property type="term" value="P:photosynthesis, light reaction"/>
    <property type="evidence" value="ECO:0007669"/>
    <property type="project" value="UniProtKB-UniRule"/>
</dbReference>
<name>A0A7C3VRC6_9CYAN</name>
<proteinExistence type="inferred from homology"/>
<comment type="caution">
    <text evidence="9">The sequence shown here is derived from an EMBL/GenBank/DDBJ whole genome shotgun (WGS) entry which is preliminary data.</text>
</comment>
<feature type="transmembrane region" description="Helical" evidence="8">
    <location>
        <begin position="32"/>
        <end position="51"/>
    </location>
</feature>
<dbReference type="PANTHER" id="PTHR11434">
    <property type="entry name" value="NADH-UBIQUINONE OXIDOREDUCTASE SUBUNIT ND4L"/>
    <property type="match status" value="1"/>
</dbReference>
<keyword evidence="8" id="KW-0793">Thylakoid</keyword>
<evidence type="ECO:0000256" key="3">
    <source>
        <dbReference type="ARBA" id="ARBA00022448"/>
    </source>
</evidence>
<protein>
    <recommendedName>
        <fullName evidence="8">NAD(P)H-quinone oxidoreductase subunit 4L</fullName>
        <ecNumber evidence="8">7.1.1.-</ecNumber>
    </recommendedName>
    <alternativeName>
        <fullName evidence="8">NAD(P)H dehydrogenase subunit 4L</fullName>
    </alternativeName>
    <alternativeName>
        <fullName evidence="8">NADH-plastoquinone oxidoreductase subunit 4L</fullName>
    </alternativeName>
    <alternativeName>
        <fullName evidence="8">NDH-1, subunit 4L</fullName>
    </alternativeName>
    <alternativeName>
        <fullName evidence="8">NDH-E</fullName>
    </alternativeName>
</protein>
<keyword evidence="7 8" id="KW-0472">Membrane</keyword>
<dbReference type="GO" id="GO:0048038">
    <property type="term" value="F:quinone binding"/>
    <property type="evidence" value="ECO:0007669"/>
    <property type="project" value="UniProtKB-KW"/>
</dbReference>
<keyword evidence="8" id="KW-0618">Plastoquinone</keyword>
<comment type="function">
    <text evidence="8">NDH-1 shuttles electrons from an unknown electron donor, via FMN and iron-sulfur (Fe-S) centers, to quinones in the respiratory and/or the photosynthetic chain. The immediate electron acceptor for the enzyme in this species is believed to be plastoquinone. Couples the redox reaction to proton translocation, and thus conserves the redox energy in a proton gradient. Cyanobacterial NDH-1 also plays a role in inorganic carbon-concentration.</text>
</comment>
<dbReference type="NCBIfam" id="NF004320">
    <property type="entry name" value="PRK05715.1-2"/>
    <property type="match status" value="1"/>
</dbReference>
<dbReference type="FunFam" id="1.10.287.3510:FF:000001">
    <property type="entry name" value="NADH-quinone oxidoreductase subunit K"/>
    <property type="match status" value="1"/>
</dbReference>
<dbReference type="HAMAP" id="MF_01456">
    <property type="entry name" value="NDH1_NuoK"/>
    <property type="match status" value="1"/>
</dbReference>
<dbReference type="GO" id="GO:0016655">
    <property type="term" value="F:oxidoreductase activity, acting on NAD(P)H, quinone or similar compound as acceptor"/>
    <property type="evidence" value="ECO:0007669"/>
    <property type="project" value="UniProtKB-UniRule"/>
</dbReference>
<evidence type="ECO:0000256" key="8">
    <source>
        <dbReference type="HAMAP-Rule" id="MF_01456"/>
    </source>
</evidence>
<evidence type="ECO:0000256" key="6">
    <source>
        <dbReference type="ARBA" id="ARBA00022989"/>
    </source>
</evidence>
<evidence type="ECO:0000256" key="2">
    <source>
        <dbReference type="ARBA" id="ARBA00010519"/>
    </source>
</evidence>
<keyword evidence="5 8" id="KW-0874">Quinone</keyword>
<comment type="catalytic activity">
    <reaction evidence="8">
        <text>a plastoquinone + NADH + (n+1) H(+)(in) = a plastoquinol + NAD(+) + n H(+)(out)</text>
        <dbReference type="Rhea" id="RHEA:42608"/>
        <dbReference type="Rhea" id="RHEA-COMP:9561"/>
        <dbReference type="Rhea" id="RHEA-COMP:9562"/>
        <dbReference type="ChEBI" id="CHEBI:15378"/>
        <dbReference type="ChEBI" id="CHEBI:17757"/>
        <dbReference type="ChEBI" id="CHEBI:57540"/>
        <dbReference type="ChEBI" id="CHEBI:57945"/>
        <dbReference type="ChEBI" id="CHEBI:62192"/>
    </reaction>
</comment>
<comment type="similarity">
    <text evidence="2 8">Belongs to the complex I subunit 4L family.</text>
</comment>
<dbReference type="Gene3D" id="1.10.287.3510">
    <property type="match status" value="1"/>
</dbReference>
<dbReference type="NCBIfam" id="NF004321">
    <property type="entry name" value="PRK05715.1-3"/>
    <property type="match status" value="1"/>
</dbReference>
<dbReference type="GO" id="GO:0030964">
    <property type="term" value="C:NADH dehydrogenase complex"/>
    <property type="evidence" value="ECO:0007669"/>
    <property type="project" value="TreeGrafter"/>
</dbReference>
<evidence type="ECO:0000256" key="1">
    <source>
        <dbReference type="ARBA" id="ARBA00004141"/>
    </source>
</evidence>
<keyword evidence="4 8" id="KW-0812">Transmembrane</keyword>
<reference evidence="9" key="1">
    <citation type="journal article" date="2020" name="mSystems">
        <title>Genome- and Community-Level Interaction Insights into Carbon Utilization and Element Cycling Functions of Hydrothermarchaeota in Hydrothermal Sediment.</title>
        <authorList>
            <person name="Zhou Z."/>
            <person name="Liu Y."/>
            <person name="Xu W."/>
            <person name="Pan J."/>
            <person name="Luo Z.H."/>
            <person name="Li M."/>
        </authorList>
    </citation>
    <scope>NUCLEOTIDE SEQUENCE [LARGE SCALE GENOMIC DNA]</scope>
    <source>
        <strain evidence="9">SpSt-374</strain>
    </source>
</reference>
<comment type="catalytic activity">
    <reaction evidence="8">
        <text>a plastoquinone + NADPH + (n+1) H(+)(in) = a plastoquinol + NADP(+) + n H(+)(out)</text>
        <dbReference type="Rhea" id="RHEA:42612"/>
        <dbReference type="Rhea" id="RHEA-COMP:9561"/>
        <dbReference type="Rhea" id="RHEA-COMP:9562"/>
        <dbReference type="ChEBI" id="CHEBI:15378"/>
        <dbReference type="ChEBI" id="CHEBI:17757"/>
        <dbReference type="ChEBI" id="CHEBI:57783"/>
        <dbReference type="ChEBI" id="CHEBI:58349"/>
        <dbReference type="ChEBI" id="CHEBI:62192"/>
    </reaction>
</comment>
<keyword evidence="8" id="KW-1278">Translocase</keyword>
<dbReference type="PANTHER" id="PTHR11434:SF16">
    <property type="entry name" value="NADH-UBIQUINONE OXIDOREDUCTASE CHAIN 4L"/>
    <property type="match status" value="1"/>
</dbReference>
<feature type="transmembrane region" description="Helical" evidence="8">
    <location>
        <begin position="63"/>
        <end position="87"/>
    </location>
</feature>
<keyword evidence="9" id="KW-0560">Oxidoreductase</keyword>
<organism evidence="9">
    <name type="scientific">Planktothricoides sp. SpSt-374</name>
    <dbReference type="NCBI Taxonomy" id="2282167"/>
    <lineage>
        <taxon>Bacteria</taxon>
        <taxon>Bacillati</taxon>
        <taxon>Cyanobacteriota</taxon>
        <taxon>Cyanophyceae</taxon>
        <taxon>Oscillatoriophycideae</taxon>
        <taxon>Oscillatoriales</taxon>
        <taxon>Oscillatoriaceae</taxon>
        <taxon>Planktothricoides</taxon>
    </lineage>
</organism>
<keyword evidence="8" id="KW-0520">NAD</keyword>